<dbReference type="AlphaFoldDB" id="A0A4V2FUK6"/>
<dbReference type="SUPFAM" id="SSF46785">
    <property type="entry name" value="Winged helix' DNA-binding domain"/>
    <property type="match status" value="1"/>
</dbReference>
<evidence type="ECO:0000256" key="2">
    <source>
        <dbReference type="ARBA" id="ARBA00023015"/>
    </source>
</evidence>
<reference evidence="7 8" key="1">
    <citation type="submission" date="2019-02" db="EMBL/GenBank/DDBJ databases">
        <title>Genomic Encyclopedia of Type Strains, Phase IV (KMG-IV): sequencing the most valuable type-strain genomes for metagenomic binning, comparative biology and taxonomic classification.</title>
        <authorList>
            <person name="Goeker M."/>
        </authorList>
    </citation>
    <scope>NUCLEOTIDE SEQUENCE [LARGE SCALE GENOMIC DNA]</scope>
    <source>
        <strain evidence="7 8">DSM 19570</strain>
    </source>
</reference>
<dbReference type="OrthoDB" id="9785745at2"/>
<dbReference type="PANTHER" id="PTHR30126:SF5">
    <property type="entry name" value="HTH-TYPE TRANSCRIPTIONAL ACTIVATOR CMPR"/>
    <property type="match status" value="1"/>
</dbReference>
<comment type="similarity">
    <text evidence="1">Belongs to the LysR transcriptional regulatory family.</text>
</comment>
<gene>
    <name evidence="7" type="ORF">EV670_0359</name>
</gene>
<name>A0A4V2FUK6_9BURK</name>
<dbReference type="PANTHER" id="PTHR30126">
    <property type="entry name" value="HTH-TYPE TRANSCRIPTIONAL REGULATOR"/>
    <property type="match status" value="1"/>
</dbReference>
<accession>A0A4V2FUK6</accession>
<dbReference type="Pfam" id="PF03466">
    <property type="entry name" value="LysR_substrate"/>
    <property type="match status" value="1"/>
</dbReference>
<keyword evidence="2" id="KW-0805">Transcription regulation</keyword>
<dbReference type="InterPro" id="IPR036390">
    <property type="entry name" value="WH_DNA-bd_sf"/>
</dbReference>
<evidence type="ECO:0000256" key="5">
    <source>
        <dbReference type="SAM" id="MobiDB-lite"/>
    </source>
</evidence>
<dbReference type="InterPro" id="IPR005119">
    <property type="entry name" value="LysR_subst-bd"/>
</dbReference>
<protein>
    <submittedName>
        <fullName evidence="7">DNA-binding transcriptional LysR family regulator</fullName>
    </submittedName>
</protein>
<evidence type="ECO:0000313" key="8">
    <source>
        <dbReference type="Proteomes" id="UP000293671"/>
    </source>
</evidence>
<keyword evidence="8" id="KW-1185">Reference proteome</keyword>
<dbReference type="InterPro" id="IPR000847">
    <property type="entry name" value="LysR_HTH_N"/>
</dbReference>
<dbReference type="Pfam" id="PF00126">
    <property type="entry name" value="HTH_1"/>
    <property type="match status" value="1"/>
</dbReference>
<dbReference type="FunFam" id="1.10.10.10:FF:000001">
    <property type="entry name" value="LysR family transcriptional regulator"/>
    <property type="match status" value="1"/>
</dbReference>
<evidence type="ECO:0000259" key="6">
    <source>
        <dbReference type="PROSITE" id="PS50931"/>
    </source>
</evidence>
<dbReference type="Proteomes" id="UP000293671">
    <property type="component" value="Unassembled WGS sequence"/>
</dbReference>
<dbReference type="PRINTS" id="PR00039">
    <property type="entry name" value="HTHLYSR"/>
</dbReference>
<dbReference type="RefSeq" id="WP_130430106.1">
    <property type="nucleotide sequence ID" value="NZ_SHKP01000004.1"/>
</dbReference>
<dbReference type="InterPro" id="IPR036388">
    <property type="entry name" value="WH-like_DNA-bd_sf"/>
</dbReference>
<organism evidence="7 8">
    <name type="scientific">Rivibacter subsaxonicus</name>
    <dbReference type="NCBI Taxonomy" id="457575"/>
    <lineage>
        <taxon>Bacteria</taxon>
        <taxon>Pseudomonadati</taxon>
        <taxon>Pseudomonadota</taxon>
        <taxon>Betaproteobacteria</taxon>
        <taxon>Burkholderiales</taxon>
        <taxon>Rivibacter</taxon>
    </lineage>
</organism>
<evidence type="ECO:0000256" key="3">
    <source>
        <dbReference type="ARBA" id="ARBA00023125"/>
    </source>
</evidence>
<dbReference type="SUPFAM" id="SSF53850">
    <property type="entry name" value="Periplasmic binding protein-like II"/>
    <property type="match status" value="1"/>
</dbReference>
<dbReference type="Gene3D" id="1.10.10.10">
    <property type="entry name" value="Winged helix-like DNA-binding domain superfamily/Winged helix DNA-binding domain"/>
    <property type="match status" value="1"/>
</dbReference>
<sequence length="370" mass="40114">MRNITLRQLRCFATAARTGSFARTAEELHLSPPAVSMQIKELEQQVGLPLFDRGARSVSLTVTGEYLLVHVKKVLATLKDAEDTVARFRGLDAGRLAVGMVSTAKYYLPQLLARFHAEHPGVEIKLLVGNREQLVAWMHDNECDLAVMGRPPQELATRAEPFAAHPHGVVAAPGHPLMQSRGLTPLALANYPFIVREPGSGTRAAMELFFAEQRIAPSYVMEMASNETIKQAVMAGMGLSFLSLHTVGLELATGRLATPAIEGLPLVRRWYVVHKLAKTLSPIAEALRYFILEHGEAHLAREFGALVATESPSRKAGRPRVDSGPSADERTAPERARATPPAKAKGRPGGAPLSAAKPMKTKPIGSANRR</sequence>
<dbReference type="CDD" id="cd08419">
    <property type="entry name" value="PBP2_CbbR_RubisCO_like"/>
    <property type="match status" value="1"/>
</dbReference>
<comment type="caution">
    <text evidence="7">The sequence shown here is derived from an EMBL/GenBank/DDBJ whole genome shotgun (WGS) entry which is preliminary data.</text>
</comment>
<feature type="region of interest" description="Disordered" evidence="5">
    <location>
        <begin position="309"/>
        <end position="370"/>
    </location>
</feature>
<keyword evidence="3 7" id="KW-0238">DNA-binding</keyword>
<evidence type="ECO:0000256" key="1">
    <source>
        <dbReference type="ARBA" id="ARBA00009437"/>
    </source>
</evidence>
<evidence type="ECO:0000313" key="7">
    <source>
        <dbReference type="EMBL" id="RZU02336.1"/>
    </source>
</evidence>
<feature type="domain" description="HTH lysR-type" evidence="6">
    <location>
        <begin position="4"/>
        <end position="61"/>
    </location>
</feature>
<dbReference type="EMBL" id="SHKP01000004">
    <property type="protein sequence ID" value="RZU02336.1"/>
    <property type="molecule type" value="Genomic_DNA"/>
</dbReference>
<dbReference type="GO" id="GO:0000976">
    <property type="term" value="F:transcription cis-regulatory region binding"/>
    <property type="evidence" value="ECO:0007669"/>
    <property type="project" value="TreeGrafter"/>
</dbReference>
<proteinExistence type="inferred from homology"/>
<dbReference type="GO" id="GO:0003700">
    <property type="term" value="F:DNA-binding transcription factor activity"/>
    <property type="evidence" value="ECO:0007669"/>
    <property type="project" value="InterPro"/>
</dbReference>
<dbReference type="PROSITE" id="PS50931">
    <property type="entry name" value="HTH_LYSR"/>
    <property type="match status" value="1"/>
</dbReference>
<feature type="compositionally biased region" description="Basic and acidic residues" evidence="5">
    <location>
        <begin position="327"/>
        <end position="337"/>
    </location>
</feature>
<dbReference type="Gene3D" id="3.40.190.290">
    <property type="match status" value="1"/>
</dbReference>
<evidence type="ECO:0000256" key="4">
    <source>
        <dbReference type="ARBA" id="ARBA00023163"/>
    </source>
</evidence>
<keyword evidence="4" id="KW-0804">Transcription</keyword>